<accession>A0A068R0P2</accession>
<dbReference type="Proteomes" id="UP000032735">
    <property type="component" value="Chromosome"/>
</dbReference>
<reference evidence="1 2" key="1">
    <citation type="submission" date="2013-07" db="EMBL/GenBank/DDBJ databases">
        <authorList>
            <person name="Genoscope - CEA"/>
        </authorList>
    </citation>
    <scope>NUCLEOTIDE SEQUENCE [LARGE SCALE GENOMIC DNA]</scope>
    <source>
        <strain evidence="1 2">G6</strain>
    </source>
</reference>
<dbReference type="HOGENOM" id="CLU_2670281_0_0_6"/>
<keyword evidence="2" id="KW-1185">Reference proteome</keyword>
<dbReference type="AlphaFoldDB" id="A0A068R0P2"/>
<dbReference type="EMBL" id="FO704551">
    <property type="protein sequence ID" value="CDG20852.1"/>
    <property type="molecule type" value="Genomic_DNA"/>
</dbReference>
<gene>
    <name evidence="1" type="ORF">XPG1_1197</name>
</gene>
<dbReference type="KEGG" id="xpo:XPG1_1197"/>
<evidence type="ECO:0000313" key="2">
    <source>
        <dbReference type="Proteomes" id="UP000032735"/>
    </source>
</evidence>
<sequence length="75" mass="8369">MVCIPICRNRYGTGVIHGNDLTQKKDGNIILKNNMTIHPVVRGRKGKEIAGDKVSSSVRYADIPRTLILMECVIF</sequence>
<protein>
    <submittedName>
        <fullName evidence="1">Uncharacterized protein</fullName>
    </submittedName>
</protein>
<proteinExistence type="predicted"/>
<dbReference type="STRING" id="1354304.XPG1_1197"/>
<name>A0A068R0P2_9GAMM</name>
<evidence type="ECO:0000313" key="1">
    <source>
        <dbReference type="EMBL" id="CDG20852.1"/>
    </source>
</evidence>
<organism evidence="1 2">
    <name type="scientific">Xenorhabdus poinarii G6</name>
    <dbReference type="NCBI Taxonomy" id="1354304"/>
    <lineage>
        <taxon>Bacteria</taxon>
        <taxon>Pseudomonadati</taxon>
        <taxon>Pseudomonadota</taxon>
        <taxon>Gammaproteobacteria</taxon>
        <taxon>Enterobacterales</taxon>
        <taxon>Morganellaceae</taxon>
        <taxon>Xenorhabdus</taxon>
    </lineage>
</organism>